<feature type="domain" description="Subtilisin inhibitor" evidence="9">
    <location>
        <begin position="60"/>
        <end position="128"/>
    </location>
</feature>
<feature type="signal peptide" evidence="8">
    <location>
        <begin position="1"/>
        <end position="29"/>
    </location>
</feature>
<dbReference type="EMBL" id="BNBD01000004">
    <property type="protein sequence ID" value="GHF42271.1"/>
    <property type="molecule type" value="Genomic_DNA"/>
</dbReference>
<evidence type="ECO:0000313" key="11">
    <source>
        <dbReference type="Proteomes" id="UP000638313"/>
    </source>
</evidence>
<protein>
    <recommendedName>
        <fullName evidence="9">Subtilisin inhibitor domain-containing protein</fullName>
    </recommendedName>
</protein>
<reference evidence="10" key="1">
    <citation type="journal article" date="2014" name="Int. J. Syst. Evol. Microbiol.">
        <title>Complete genome sequence of Corynebacterium casei LMG S-19264T (=DSM 44701T), isolated from a smear-ripened cheese.</title>
        <authorList>
            <consortium name="US DOE Joint Genome Institute (JGI-PGF)"/>
            <person name="Walter F."/>
            <person name="Albersmeier A."/>
            <person name="Kalinowski J."/>
            <person name="Ruckert C."/>
        </authorList>
    </citation>
    <scope>NUCLEOTIDE SEQUENCE</scope>
    <source>
        <strain evidence="10">JCM 4059</strain>
    </source>
</reference>
<evidence type="ECO:0000259" key="9">
    <source>
        <dbReference type="Pfam" id="PF00720"/>
    </source>
</evidence>
<evidence type="ECO:0000256" key="8">
    <source>
        <dbReference type="SAM" id="SignalP"/>
    </source>
</evidence>
<accession>A0A919B230</accession>
<feature type="region of interest" description="Disordered" evidence="7">
    <location>
        <begin position="149"/>
        <end position="171"/>
    </location>
</feature>
<reference evidence="10" key="2">
    <citation type="submission" date="2020-09" db="EMBL/GenBank/DDBJ databases">
        <authorList>
            <person name="Sun Q."/>
            <person name="Ohkuma M."/>
        </authorList>
    </citation>
    <scope>NUCLEOTIDE SEQUENCE</scope>
    <source>
        <strain evidence="10">JCM 4059</strain>
    </source>
</reference>
<dbReference type="InterPro" id="IPR023549">
    <property type="entry name" value="Subtilisin_inhibitor"/>
</dbReference>
<keyword evidence="4" id="KW-0646">Protease inhibitor</keyword>
<dbReference type="InterPro" id="IPR036819">
    <property type="entry name" value="Subtilisin_inhibitor-like_sf"/>
</dbReference>
<feature type="chain" id="PRO_5037389727" description="Subtilisin inhibitor domain-containing protein" evidence="8">
    <location>
        <begin position="30"/>
        <end position="171"/>
    </location>
</feature>
<evidence type="ECO:0000256" key="1">
    <source>
        <dbReference type="ARBA" id="ARBA00004613"/>
    </source>
</evidence>
<dbReference type="GO" id="GO:0005576">
    <property type="term" value="C:extracellular region"/>
    <property type="evidence" value="ECO:0007669"/>
    <property type="project" value="UniProtKB-SubCell"/>
</dbReference>
<proteinExistence type="inferred from homology"/>
<dbReference type="Gene3D" id="3.30.350.10">
    <property type="entry name" value="Subtilisin inhibitor-like"/>
    <property type="match status" value="1"/>
</dbReference>
<evidence type="ECO:0000256" key="6">
    <source>
        <dbReference type="ARBA" id="ARBA00023157"/>
    </source>
</evidence>
<comment type="similarity">
    <text evidence="2">Belongs to the protease inhibitor I16 (SSI) family.</text>
</comment>
<feature type="compositionally biased region" description="Basic residues" evidence="7">
    <location>
        <begin position="159"/>
        <end position="171"/>
    </location>
</feature>
<dbReference type="InterPro" id="IPR020054">
    <property type="entry name" value="Prot_inh_SSI_I16_CS"/>
</dbReference>
<evidence type="ECO:0000256" key="2">
    <source>
        <dbReference type="ARBA" id="ARBA00010472"/>
    </source>
</evidence>
<sequence length="171" mass="17860">MPLHRPALAAAVAAAAPLLALLAGSTAGAVPAAPVAPIPLGGGPDAGGDHLRITVTGAGPGTRTYELHCHPAGGTHPHAQEACDQLDQQTRWGKDLFAPVPKNQMCTMLYGGPERAHVSGTWAGRPVNTDFKRTDGCETARWNKVSKLFGEPFGQSKGSPKKPQAHTRHGW</sequence>
<dbReference type="Proteomes" id="UP000638313">
    <property type="component" value="Unassembled WGS sequence"/>
</dbReference>
<keyword evidence="3" id="KW-0964">Secreted</keyword>
<comment type="subcellular location">
    <subcellularLocation>
        <location evidence="1">Secreted</location>
    </subcellularLocation>
</comment>
<name>A0A919B230_9ACTN</name>
<dbReference type="Pfam" id="PF00720">
    <property type="entry name" value="SSI"/>
    <property type="match status" value="1"/>
</dbReference>
<dbReference type="RefSeq" id="WP_190129540.1">
    <property type="nucleotide sequence ID" value="NZ_BNBD01000004.1"/>
</dbReference>
<organism evidence="10 11">
    <name type="scientific">Streptomyces mashuensis</name>
    <dbReference type="NCBI Taxonomy" id="33904"/>
    <lineage>
        <taxon>Bacteria</taxon>
        <taxon>Bacillati</taxon>
        <taxon>Actinomycetota</taxon>
        <taxon>Actinomycetes</taxon>
        <taxon>Kitasatosporales</taxon>
        <taxon>Streptomycetaceae</taxon>
        <taxon>Streptomyces</taxon>
    </lineage>
</organism>
<keyword evidence="5" id="KW-0722">Serine protease inhibitor</keyword>
<evidence type="ECO:0000313" key="10">
    <source>
        <dbReference type="EMBL" id="GHF42271.1"/>
    </source>
</evidence>
<dbReference type="GO" id="GO:0004867">
    <property type="term" value="F:serine-type endopeptidase inhibitor activity"/>
    <property type="evidence" value="ECO:0007669"/>
    <property type="project" value="UniProtKB-KW"/>
</dbReference>
<keyword evidence="6" id="KW-1015">Disulfide bond</keyword>
<comment type="caution">
    <text evidence="10">The sequence shown here is derived from an EMBL/GenBank/DDBJ whole genome shotgun (WGS) entry which is preliminary data.</text>
</comment>
<dbReference type="AlphaFoldDB" id="A0A919B230"/>
<gene>
    <name evidence="10" type="ORF">GCM10010218_24260</name>
</gene>
<dbReference type="PROSITE" id="PS00999">
    <property type="entry name" value="SSI"/>
    <property type="match status" value="1"/>
</dbReference>
<keyword evidence="11" id="KW-1185">Reference proteome</keyword>
<evidence type="ECO:0000256" key="4">
    <source>
        <dbReference type="ARBA" id="ARBA00022690"/>
    </source>
</evidence>
<evidence type="ECO:0000256" key="7">
    <source>
        <dbReference type="SAM" id="MobiDB-lite"/>
    </source>
</evidence>
<evidence type="ECO:0000256" key="5">
    <source>
        <dbReference type="ARBA" id="ARBA00022900"/>
    </source>
</evidence>
<evidence type="ECO:0000256" key="3">
    <source>
        <dbReference type="ARBA" id="ARBA00022525"/>
    </source>
</evidence>
<keyword evidence="8" id="KW-0732">Signal</keyword>
<dbReference type="SUPFAM" id="SSF55399">
    <property type="entry name" value="Subtilisin inhibitor"/>
    <property type="match status" value="1"/>
</dbReference>